<reference evidence="2" key="2">
    <citation type="submission" date="2023-01" db="EMBL/GenBank/DDBJ databases">
        <title>The prevalence of carbapenem-resistant bacteria in aquaculture in China and the genetic diversity of carbapenem-resistant genes.</title>
        <authorList>
            <person name="Wen R."/>
        </authorList>
    </citation>
    <scope>NUCLEOTIDE SEQUENCE</scope>
    <source>
        <strain evidence="2">PVA41-chromosome</strain>
    </source>
</reference>
<dbReference type="EMBL" id="CP116222">
    <property type="protein sequence ID" value="WFC06610.1"/>
    <property type="molecule type" value="Genomic_DNA"/>
</dbReference>
<dbReference type="AlphaFoldDB" id="A0AAX3S248"/>
<accession>A0AAX3S248</accession>
<evidence type="ECO:0000313" key="1">
    <source>
        <dbReference type="EMBL" id="USB37678.1"/>
    </source>
</evidence>
<evidence type="ECO:0000313" key="2">
    <source>
        <dbReference type="EMBL" id="WFC06610.1"/>
    </source>
</evidence>
<organism evidence="2 4">
    <name type="scientific">Providencia vermicola</name>
    <dbReference type="NCBI Taxonomy" id="333965"/>
    <lineage>
        <taxon>Bacteria</taxon>
        <taxon>Pseudomonadati</taxon>
        <taxon>Pseudomonadota</taxon>
        <taxon>Gammaproteobacteria</taxon>
        <taxon>Enterobacterales</taxon>
        <taxon>Morganellaceae</taxon>
        <taxon>Providencia</taxon>
    </lineage>
</organism>
<proteinExistence type="predicted"/>
<evidence type="ECO:0000313" key="3">
    <source>
        <dbReference type="Proteomes" id="UP001057142"/>
    </source>
</evidence>
<evidence type="ECO:0000313" key="4">
    <source>
        <dbReference type="Proteomes" id="UP001222403"/>
    </source>
</evidence>
<dbReference type="RefSeq" id="WP_251464780.1">
    <property type="nucleotide sequence ID" value="NZ_CP097327.1"/>
</dbReference>
<name>A0AAX3S248_9GAMM</name>
<protein>
    <submittedName>
        <fullName evidence="2">Uncharacterized protein</fullName>
    </submittedName>
</protein>
<reference evidence="1" key="1">
    <citation type="journal article" date="2022" name="Front. Microbiol.">
        <title>Identification of a novel aminoglycoside O-nucleotidyltransferase AadA33 in Providencia vermicola.</title>
        <authorList>
            <person name="Feng C."/>
            <person name="Gao M."/>
            <person name="Jiang W."/>
            <person name="Shi W."/>
            <person name="Li A."/>
            <person name="Liu S."/>
            <person name="Zhang L."/>
            <person name="Zhang X."/>
            <person name="Li Q."/>
            <person name="Lin H."/>
            <person name="Lu J."/>
            <person name="Li K."/>
            <person name="Zhang H."/>
            <person name="Hu Y."/>
            <person name="Bao Q."/>
            <person name="Lin X."/>
        </authorList>
    </citation>
    <scope>NUCLEOTIDE SEQUENCE</scope>
    <source>
        <strain evidence="1">P13</strain>
    </source>
</reference>
<dbReference type="Proteomes" id="UP001057142">
    <property type="component" value="Chromosome"/>
</dbReference>
<dbReference type="Proteomes" id="UP001222403">
    <property type="component" value="Chromosome"/>
</dbReference>
<gene>
    <name evidence="1" type="ORF">M5J11_04030</name>
    <name evidence="2" type="ORF">PG365_18385</name>
</gene>
<keyword evidence="3" id="KW-1185">Reference proteome</keyword>
<dbReference type="EMBL" id="CP097327">
    <property type="protein sequence ID" value="USB37678.1"/>
    <property type="molecule type" value="Genomic_DNA"/>
</dbReference>
<sequence>MMKRIQQTALFLVLVHNANLTYADDLTSGYSKLLTLSSSNDISASTLHSEGVDYNKYILPYVFENLYQYENYAFSLGLKGSYLKVRLDPISINDDNDIYYGRWDIFNVMVTPKVDYKLNQYVTLEGAVDLGYSKMVNNSKVRGSQEVKEGLTDNGLLDWDVNTLHFAPEIGAKFKKAFDNNDELTFHSRISYMVLTGIDNNKSGVKVDDNAGTWSTGASYLVSDALNIMEKDFDLLLSNRIGGFYGKGYRDLSFGFINSTEVAVETPLKIYGYDMKMKIGVGYLSSDNAHGTTLVFGLQ</sequence>